<name>V5IA46_ANOGL</name>
<feature type="non-terminal residue" evidence="9">
    <location>
        <position position="1"/>
    </location>
</feature>
<feature type="domain" description="AIMP2 lysyl-tRNA synthetase binding" evidence="7">
    <location>
        <begin position="32"/>
        <end position="61"/>
    </location>
</feature>
<dbReference type="Gene3D" id="1.20.1050.130">
    <property type="match status" value="1"/>
</dbReference>
<evidence type="ECO:0000256" key="4">
    <source>
        <dbReference type="ARBA" id="ARBA00022917"/>
    </source>
</evidence>
<proteinExistence type="predicted"/>
<evidence type="ECO:0000259" key="8">
    <source>
        <dbReference type="Pfam" id="PF18569"/>
    </source>
</evidence>
<evidence type="ECO:0000256" key="3">
    <source>
        <dbReference type="ARBA" id="ARBA00022490"/>
    </source>
</evidence>
<dbReference type="GO" id="GO:0006412">
    <property type="term" value="P:translation"/>
    <property type="evidence" value="ECO:0007669"/>
    <property type="project" value="UniProtKB-KW"/>
</dbReference>
<keyword evidence="4" id="KW-0648">Protein biosynthesis</keyword>
<accession>V5IA46</accession>
<protein>
    <submittedName>
        <fullName evidence="9">Putative aminoacyl tRNA synthase complex-interacting multifunctional protein</fullName>
    </submittedName>
</protein>
<feature type="coiled-coil region" evidence="6">
    <location>
        <begin position="97"/>
        <end position="124"/>
    </location>
</feature>
<dbReference type="InterPro" id="IPR042360">
    <property type="entry name" value="AIMP2"/>
</dbReference>
<dbReference type="Pfam" id="PF18569">
    <property type="entry name" value="Thioredoxin_16"/>
    <property type="match status" value="1"/>
</dbReference>
<keyword evidence="6" id="KW-0175">Coiled coil</keyword>
<organism evidence="9">
    <name type="scientific">Anoplophora glabripennis</name>
    <name type="common">Asian longhorn beetle</name>
    <name type="synonym">Anoplophora nobilis</name>
    <dbReference type="NCBI Taxonomy" id="217634"/>
    <lineage>
        <taxon>Eukaryota</taxon>
        <taxon>Metazoa</taxon>
        <taxon>Ecdysozoa</taxon>
        <taxon>Arthropoda</taxon>
        <taxon>Hexapoda</taxon>
        <taxon>Insecta</taxon>
        <taxon>Pterygota</taxon>
        <taxon>Neoptera</taxon>
        <taxon>Endopterygota</taxon>
        <taxon>Coleoptera</taxon>
        <taxon>Polyphaga</taxon>
        <taxon>Cucujiformia</taxon>
        <taxon>Chrysomeloidea</taxon>
        <taxon>Cerambycidae</taxon>
        <taxon>Lamiinae</taxon>
        <taxon>Lamiini</taxon>
        <taxon>Anoplophora</taxon>
    </lineage>
</organism>
<sequence length="345" mass="38909">STQKNDKMLFITCSLQYYRKFSKTKMNGPIKMYQTRRFVRHDIPVELPKCMYTLKNIHSRNGMVDGAVDHVLAKNKKLDIFDQVKQFLKNNHKIPGMAELEAKQEEILQQLAELKKQILSIKSDLKIAAVSTTKPSTNFTSSTCPKITINNLPDIVINANPSNPPYSLQIIQKLLQDTLALTFSTYLHSTVSSLSEEAKKLDSTIVNFAPKSNVLKLNIRLIWKTIDSNTELLVSHIPILGEVNMLRYLSRAVKSSLNYDSESDCIEIDSLLDICYLLVRARTKTERAGLLQTINKSLGKAQWLVGRSQASIADVAAYSAIRQATSNNEISANLGKWFQRCETVL</sequence>
<dbReference type="PANTHER" id="PTHR13438:SF2">
    <property type="entry name" value="AMINOACYL TRNA SYNTHASE COMPLEX-INTERACTING MULTIFUNCTIONAL PROTEIN 2"/>
    <property type="match status" value="1"/>
</dbReference>
<dbReference type="AlphaFoldDB" id="V5IA46"/>
<dbReference type="PANTHER" id="PTHR13438">
    <property type="entry name" value="AMINOACYL TRNA SYNTHASE COMPLEX-INTERACTING MULTIFUNCTIONAL PROTEIN"/>
    <property type="match status" value="1"/>
</dbReference>
<dbReference type="GO" id="GO:0005829">
    <property type="term" value="C:cytosol"/>
    <property type="evidence" value="ECO:0007669"/>
    <property type="project" value="UniProtKB-SubCell"/>
</dbReference>
<dbReference type="EMBL" id="GALX01001820">
    <property type="protein sequence ID" value="JAB66646.1"/>
    <property type="molecule type" value="Transcribed_RNA"/>
</dbReference>
<dbReference type="InterPro" id="IPR036282">
    <property type="entry name" value="Glutathione-S-Trfase_C_sf"/>
</dbReference>
<dbReference type="InterPro" id="IPR041503">
    <property type="entry name" value="AIMP2_thioredoxin"/>
</dbReference>
<evidence type="ECO:0000259" key="7">
    <source>
        <dbReference type="Pfam" id="PF16780"/>
    </source>
</evidence>
<evidence type="ECO:0000256" key="6">
    <source>
        <dbReference type="SAM" id="Coils"/>
    </source>
</evidence>
<comment type="subcellular location">
    <subcellularLocation>
        <location evidence="2">Cytoplasm</location>
        <location evidence="2">Cytosol</location>
    </subcellularLocation>
    <subcellularLocation>
        <location evidence="1">Nucleus</location>
    </subcellularLocation>
</comment>
<evidence type="ECO:0000256" key="1">
    <source>
        <dbReference type="ARBA" id="ARBA00004123"/>
    </source>
</evidence>
<dbReference type="InterPro" id="IPR031889">
    <property type="entry name" value="AIMP2_LysRS-bd"/>
</dbReference>
<evidence type="ECO:0000313" key="9">
    <source>
        <dbReference type="EMBL" id="JAB66646.1"/>
    </source>
</evidence>
<dbReference type="OrthoDB" id="424586at2759"/>
<evidence type="ECO:0000256" key="5">
    <source>
        <dbReference type="ARBA" id="ARBA00023242"/>
    </source>
</evidence>
<feature type="non-terminal residue" evidence="9">
    <location>
        <position position="345"/>
    </location>
</feature>
<feature type="domain" description="AIMP2 thioredoxin-like" evidence="8">
    <location>
        <begin position="151"/>
        <end position="236"/>
    </location>
</feature>
<keyword evidence="5" id="KW-0539">Nucleus</keyword>
<evidence type="ECO:0000256" key="2">
    <source>
        <dbReference type="ARBA" id="ARBA00004514"/>
    </source>
</evidence>
<gene>
    <name evidence="9" type="primary">AIMP2</name>
</gene>
<dbReference type="GO" id="GO:0017101">
    <property type="term" value="C:aminoacyl-tRNA synthetase multienzyme complex"/>
    <property type="evidence" value="ECO:0007669"/>
    <property type="project" value="InterPro"/>
</dbReference>
<reference evidence="9" key="1">
    <citation type="submission" date="2013-07" db="EMBL/GenBank/DDBJ databases">
        <title>Midgut Transcriptome Profiling of Anoplphora glabripennis, a Lignocellulose Degrading, Wood-Boring Cerambycid.</title>
        <authorList>
            <person name="Scully E.D."/>
            <person name="Hoover K."/>
            <person name="Carlson J.E."/>
            <person name="Tien M."/>
            <person name="Geib S.M."/>
        </authorList>
    </citation>
    <scope>NUCLEOTIDE SEQUENCE</scope>
</reference>
<dbReference type="GO" id="GO:0005634">
    <property type="term" value="C:nucleus"/>
    <property type="evidence" value="ECO:0007669"/>
    <property type="project" value="UniProtKB-SubCell"/>
</dbReference>
<dbReference type="SUPFAM" id="SSF47616">
    <property type="entry name" value="GST C-terminal domain-like"/>
    <property type="match status" value="1"/>
</dbReference>
<dbReference type="Pfam" id="PF16780">
    <property type="entry name" value="AIMP2_LysRS_bd"/>
    <property type="match status" value="1"/>
</dbReference>
<keyword evidence="3" id="KW-0963">Cytoplasm</keyword>